<evidence type="ECO:0000313" key="1">
    <source>
        <dbReference type="EMBL" id="EET90495.1"/>
    </source>
</evidence>
<gene>
    <name evidence="1" type="ORF">UNLARM2_0077</name>
</gene>
<name>C7DG25_MICA2</name>
<dbReference type="Proteomes" id="UP000332487">
    <property type="component" value="Unassembled WGS sequence"/>
</dbReference>
<reference evidence="1 2" key="1">
    <citation type="journal article" date="2009" name="Genome Biol.">
        <title>Community-wide analysis of microbial genome sequence signatures.</title>
        <authorList>
            <person name="Dick G.J."/>
            <person name="Andersson A.F."/>
            <person name="Baker B.J."/>
            <person name="Simmons S.L."/>
            <person name="Thomas B.C."/>
            <person name="Yelton A.P."/>
            <person name="Banfield J.F."/>
        </authorList>
    </citation>
    <scope>NUCLEOTIDE SEQUENCE [LARGE SCALE GENOMIC DNA]</scope>
    <source>
        <strain evidence="1">ARMAN-2</strain>
    </source>
</reference>
<reference evidence="1 2" key="2">
    <citation type="journal article" date="2010" name="Proc. Natl. Acad. Sci. U.S.A.">
        <title>Enigmatic, ultrasmall, uncultivated Archaea.</title>
        <authorList>
            <person name="Baker B.J."/>
            <person name="Comolli L.R."/>
            <person name="Dick G.J."/>
            <person name="Hauser L.J."/>
            <person name="Hyatt D."/>
            <person name="Dill B.D."/>
            <person name="Land M.L."/>
            <person name="Verberkmoes N.C."/>
            <person name="Hettich R.L."/>
            <person name="Banfield J.F."/>
        </authorList>
    </citation>
    <scope>NUCLEOTIDE SEQUENCE [LARGE SCALE GENOMIC DNA]</scope>
    <source>
        <strain evidence="1">ARMAN-2</strain>
    </source>
</reference>
<proteinExistence type="predicted"/>
<dbReference type="AlphaFoldDB" id="C7DG25"/>
<protein>
    <submittedName>
        <fullName evidence="1">Uncharacterized protein</fullName>
    </submittedName>
</protein>
<evidence type="ECO:0000313" key="2">
    <source>
        <dbReference type="Proteomes" id="UP000332487"/>
    </source>
</evidence>
<organism evidence="1 2">
    <name type="scientific">Candidatus Micrarchaeum acidiphilum ARMAN-2</name>
    <dbReference type="NCBI Taxonomy" id="425595"/>
    <lineage>
        <taxon>Archaea</taxon>
        <taxon>Candidatus Micrarchaeota</taxon>
        <taxon>Candidatus Micrarchaeia</taxon>
        <taxon>Candidatus Micrarchaeales</taxon>
        <taxon>Candidatus Micrarchaeaceae</taxon>
        <taxon>Candidatus Micrarchaeum</taxon>
    </lineage>
</organism>
<accession>C7DG25</accession>
<keyword evidence="2" id="KW-1185">Reference proteome</keyword>
<sequence>MCELCSKPARHTCIRCHRRVCDMHYDPLRKICKVCAGGSVGLGGAKTPAGGQQIPETTCAVCNKLATHVCKNCKRSVCDDHFSKQEDICVMCSIRKKREEMMKS</sequence>
<dbReference type="EMBL" id="GG697236">
    <property type="protein sequence ID" value="EET90495.1"/>
    <property type="molecule type" value="Genomic_DNA"/>
</dbReference>